<gene>
    <name evidence="2" type="ORF">FA15DRAFT_755291</name>
</gene>
<dbReference type="OrthoDB" id="2921613at2759"/>
<organism evidence="2 3">
    <name type="scientific">Coprinopsis marcescibilis</name>
    <name type="common">Agaric fungus</name>
    <name type="synonym">Psathyrella marcescibilis</name>
    <dbReference type="NCBI Taxonomy" id="230819"/>
    <lineage>
        <taxon>Eukaryota</taxon>
        <taxon>Fungi</taxon>
        <taxon>Dikarya</taxon>
        <taxon>Basidiomycota</taxon>
        <taxon>Agaricomycotina</taxon>
        <taxon>Agaricomycetes</taxon>
        <taxon>Agaricomycetidae</taxon>
        <taxon>Agaricales</taxon>
        <taxon>Agaricineae</taxon>
        <taxon>Psathyrellaceae</taxon>
        <taxon>Coprinopsis</taxon>
    </lineage>
</organism>
<feature type="compositionally biased region" description="Polar residues" evidence="1">
    <location>
        <begin position="279"/>
        <end position="296"/>
    </location>
</feature>
<dbReference type="Proteomes" id="UP000307440">
    <property type="component" value="Unassembled WGS sequence"/>
</dbReference>
<keyword evidence="3" id="KW-1185">Reference proteome</keyword>
<name>A0A5C3L0B5_COPMA</name>
<feature type="region of interest" description="Disordered" evidence="1">
    <location>
        <begin position="162"/>
        <end position="210"/>
    </location>
</feature>
<feature type="region of interest" description="Disordered" evidence="1">
    <location>
        <begin position="263"/>
        <end position="296"/>
    </location>
</feature>
<dbReference type="EMBL" id="ML210178">
    <property type="protein sequence ID" value="TFK26110.1"/>
    <property type="molecule type" value="Genomic_DNA"/>
</dbReference>
<sequence>MANTSLSRSDRHGDSDASVDLSQGLSTDVDSMEPFQEGPTCLSETGSSLDQASVLASPAVPVKAITIVPVSRLAFPFNLNNPSRRKPTLIPVSLPPTTRRFSCLPSPLALDRDTPASPRTRPTRHTASYQRNQPHHHGYSRQALLHAKSFWSSKEEAWNAASAKPEQDALTLSNSSPSSSTTLSKTTTSPYNIRTMGPMEEEPEDSQPLTIYPRRGDIAALRDKYCVEADQCFANVPIWTLAKVLWVHDLHVWTRKSPEPEVTLSVGDNEDDAFDESASEVSFDTTTGFSDDSESTLVDSESEWESSWSSSSRCDDIPLDCDPKAPCTNCREISRPVDKAMSQKGAEVSLAWARNIYLQPSRSSSSLSEFSTRPWNWYRRWDLLLELSNSKRRPEKSPPTPYKPLPKTVDSIFKIVPGRKIPTPTKPSPLPAKRLSFTRGFLIGFSRNKNGAKASTSKNTSSSFVVQDSFINPSHPAAG</sequence>
<accession>A0A5C3L0B5</accession>
<feature type="compositionally biased region" description="Polar residues" evidence="1">
    <location>
        <begin position="20"/>
        <end position="29"/>
    </location>
</feature>
<evidence type="ECO:0000256" key="1">
    <source>
        <dbReference type="SAM" id="MobiDB-lite"/>
    </source>
</evidence>
<feature type="region of interest" description="Disordered" evidence="1">
    <location>
        <begin position="1"/>
        <end position="50"/>
    </location>
</feature>
<protein>
    <submittedName>
        <fullName evidence="2">Uncharacterized protein</fullName>
    </submittedName>
</protein>
<dbReference type="STRING" id="230819.A0A5C3L0B5"/>
<evidence type="ECO:0000313" key="2">
    <source>
        <dbReference type="EMBL" id="TFK26110.1"/>
    </source>
</evidence>
<evidence type="ECO:0000313" key="3">
    <source>
        <dbReference type="Proteomes" id="UP000307440"/>
    </source>
</evidence>
<feature type="compositionally biased region" description="Low complexity" evidence="1">
    <location>
        <begin position="170"/>
        <end position="189"/>
    </location>
</feature>
<proteinExistence type="predicted"/>
<reference evidence="2 3" key="1">
    <citation type="journal article" date="2019" name="Nat. Ecol. Evol.">
        <title>Megaphylogeny resolves global patterns of mushroom evolution.</title>
        <authorList>
            <person name="Varga T."/>
            <person name="Krizsan K."/>
            <person name="Foldi C."/>
            <person name="Dima B."/>
            <person name="Sanchez-Garcia M."/>
            <person name="Sanchez-Ramirez S."/>
            <person name="Szollosi G.J."/>
            <person name="Szarkandi J.G."/>
            <person name="Papp V."/>
            <person name="Albert L."/>
            <person name="Andreopoulos W."/>
            <person name="Angelini C."/>
            <person name="Antonin V."/>
            <person name="Barry K.W."/>
            <person name="Bougher N.L."/>
            <person name="Buchanan P."/>
            <person name="Buyck B."/>
            <person name="Bense V."/>
            <person name="Catcheside P."/>
            <person name="Chovatia M."/>
            <person name="Cooper J."/>
            <person name="Damon W."/>
            <person name="Desjardin D."/>
            <person name="Finy P."/>
            <person name="Geml J."/>
            <person name="Haridas S."/>
            <person name="Hughes K."/>
            <person name="Justo A."/>
            <person name="Karasinski D."/>
            <person name="Kautmanova I."/>
            <person name="Kiss B."/>
            <person name="Kocsube S."/>
            <person name="Kotiranta H."/>
            <person name="LaButti K.M."/>
            <person name="Lechner B.E."/>
            <person name="Liimatainen K."/>
            <person name="Lipzen A."/>
            <person name="Lukacs Z."/>
            <person name="Mihaltcheva S."/>
            <person name="Morgado L.N."/>
            <person name="Niskanen T."/>
            <person name="Noordeloos M.E."/>
            <person name="Ohm R.A."/>
            <person name="Ortiz-Santana B."/>
            <person name="Ovrebo C."/>
            <person name="Racz N."/>
            <person name="Riley R."/>
            <person name="Savchenko A."/>
            <person name="Shiryaev A."/>
            <person name="Soop K."/>
            <person name="Spirin V."/>
            <person name="Szebenyi C."/>
            <person name="Tomsovsky M."/>
            <person name="Tulloss R.E."/>
            <person name="Uehling J."/>
            <person name="Grigoriev I.V."/>
            <person name="Vagvolgyi C."/>
            <person name="Papp T."/>
            <person name="Martin F.M."/>
            <person name="Miettinen O."/>
            <person name="Hibbett D.S."/>
            <person name="Nagy L.G."/>
        </authorList>
    </citation>
    <scope>NUCLEOTIDE SEQUENCE [LARGE SCALE GENOMIC DNA]</scope>
    <source>
        <strain evidence="2 3">CBS 121175</strain>
    </source>
</reference>
<dbReference type="AlphaFoldDB" id="A0A5C3L0B5"/>
<feature type="region of interest" description="Disordered" evidence="1">
    <location>
        <begin position="103"/>
        <end position="139"/>
    </location>
</feature>
<feature type="compositionally biased region" description="Acidic residues" evidence="1">
    <location>
        <begin position="268"/>
        <end position="278"/>
    </location>
</feature>